<proteinExistence type="predicted"/>
<accession>A0A3M7PD00</accession>
<dbReference type="Proteomes" id="UP000276133">
    <property type="component" value="Unassembled WGS sequence"/>
</dbReference>
<gene>
    <name evidence="1" type="ORF">BpHYR1_024690</name>
</gene>
<dbReference type="AlphaFoldDB" id="A0A3M7PD00"/>
<reference evidence="1 2" key="1">
    <citation type="journal article" date="2018" name="Sci. Rep.">
        <title>Genomic signatures of local adaptation to the degree of environmental predictability in rotifers.</title>
        <authorList>
            <person name="Franch-Gras L."/>
            <person name="Hahn C."/>
            <person name="Garcia-Roger E.M."/>
            <person name="Carmona M.J."/>
            <person name="Serra M."/>
            <person name="Gomez A."/>
        </authorList>
    </citation>
    <scope>NUCLEOTIDE SEQUENCE [LARGE SCALE GENOMIC DNA]</scope>
    <source>
        <strain evidence="1">HYR1</strain>
    </source>
</reference>
<protein>
    <submittedName>
        <fullName evidence="1">Uncharacterized protein</fullName>
    </submittedName>
</protein>
<comment type="caution">
    <text evidence="1">The sequence shown here is derived from an EMBL/GenBank/DDBJ whole genome shotgun (WGS) entry which is preliminary data.</text>
</comment>
<evidence type="ECO:0000313" key="1">
    <source>
        <dbReference type="EMBL" id="RMZ96975.1"/>
    </source>
</evidence>
<organism evidence="1 2">
    <name type="scientific">Brachionus plicatilis</name>
    <name type="common">Marine rotifer</name>
    <name type="synonym">Brachionus muelleri</name>
    <dbReference type="NCBI Taxonomy" id="10195"/>
    <lineage>
        <taxon>Eukaryota</taxon>
        <taxon>Metazoa</taxon>
        <taxon>Spiralia</taxon>
        <taxon>Gnathifera</taxon>
        <taxon>Rotifera</taxon>
        <taxon>Eurotatoria</taxon>
        <taxon>Monogononta</taxon>
        <taxon>Pseudotrocha</taxon>
        <taxon>Ploima</taxon>
        <taxon>Brachionidae</taxon>
        <taxon>Brachionus</taxon>
    </lineage>
</organism>
<sequence>VNLFSPQFVAVDSSVKRFKKFRRLALFWCINPYPSKTGSKMTQHYVEDENGSFLTQAKNMVKNYPFSSS</sequence>
<name>A0A3M7PD00_BRAPC</name>
<evidence type="ECO:0000313" key="2">
    <source>
        <dbReference type="Proteomes" id="UP000276133"/>
    </source>
</evidence>
<feature type="non-terminal residue" evidence="1">
    <location>
        <position position="69"/>
    </location>
</feature>
<keyword evidence="2" id="KW-1185">Reference proteome</keyword>
<dbReference type="EMBL" id="REGN01011730">
    <property type="protein sequence ID" value="RMZ96975.1"/>
    <property type="molecule type" value="Genomic_DNA"/>
</dbReference>
<feature type="non-terminal residue" evidence="1">
    <location>
        <position position="1"/>
    </location>
</feature>